<keyword evidence="3" id="KW-1185">Reference proteome</keyword>
<evidence type="ECO:0000313" key="2">
    <source>
        <dbReference type="EMBL" id="GLD63352.1"/>
    </source>
</evidence>
<keyword evidence="2" id="KW-0675">Receptor</keyword>
<reference evidence="2" key="1">
    <citation type="submission" date="2022-08" db="EMBL/GenBank/DDBJ databases">
        <title>Genome sequencing of akame (Lates japonicus).</title>
        <authorList>
            <person name="Hashiguchi Y."/>
            <person name="Takahashi H."/>
        </authorList>
    </citation>
    <scope>NUCLEOTIDE SEQUENCE</scope>
    <source>
        <strain evidence="2">Kochi</strain>
    </source>
</reference>
<dbReference type="EMBL" id="BRZM01000061">
    <property type="protein sequence ID" value="GLD63352.1"/>
    <property type="molecule type" value="Genomic_DNA"/>
</dbReference>
<gene>
    <name evidence="2" type="ORF">AKAME5_001498300</name>
</gene>
<protein>
    <submittedName>
        <fullName evidence="2">Prostaglandin F2 receptor negative regulator</fullName>
    </submittedName>
</protein>
<accession>A0AAD3N125</accession>
<dbReference type="AlphaFoldDB" id="A0AAD3N125"/>
<comment type="caution">
    <text evidence="2">The sequence shown here is derived from an EMBL/GenBank/DDBJ whole genome shotgun (WGS) entry which is preliminary data.</text>
</comment>
<evidence type="ECO:0000313" key="3">
    <source>
        <dbReference type="Proteomes" id="UP001279410"/>
    </source>
</evidence>
<evidence type="ECO:0000256" key="1">
    <source>
        <dbReference type="SAM" id="MobiDB-lite"/>
    </source>
</evidence>
<sequence length="119" mass="13512">MDSLFRFYFGKQTPESTDHISGNYEVQVHSTVIPTPSRKSPHRPHPKRSPEEVTSHFPASITLVLTHPTYLSVTWLLKSGRRREGTTFGPQEMSSTGTKFARRYADGASDWSLGRRMDC</sequence>
<proteinExistence type="predicted"/>
<organism evidence="2 3">
    <name type="scientific">Lates japonicus</name>
    <name type="common">Japanese lates</name>
    <dbReference type="NCBI Taxonomy" id="270547"/>
    <lineage>
        <taxon>Eukaryota</taxon>
        <taxon>Metazoa</taxon>
        <taxon>Chordata</taxon>
        <taxon>Craniata</taxon>
        <taxon>Vertebrata</taxon>
        <taxon>Euteleostomi</taxon>
        <taxon>Actinopterygii</taxon>
        <taxon>Neopterygii</taxon>
        <taxon>Teleostei</taxon>
        <taxon>Neoteleostei</taxon>
        <taxon>Acanthomorphata</taxon>
        <taxon>Carangaria</taxon>
        <taxon>Carangaria incertae sedis</taxon>
        <taxon>Centropomidae</taxon>
        <taxon>Lates</taxon>
    </lineage>
</organism>
<dbReference type="Proteomes" id="UP001279410">
    <property type="component" value="Unassembled WGS sequence"/>
</dbReference>
<feature type="region of interest" description="Disordered" evidence="1">
    <location>
        <begin position="32"/>
        <end position="55"/>
    </location>
</feature>
<name>A0AAD3N125_LATJO</name>